<name>A0A7S8FB80_9BACT</name>
<keyword evidence="1" id="KW-0472">Membrane</keyword>
<evidence type="ECO:0000313" key="3">
    <source>
        <dbReference type="Proteomes" id="UP000593737"/>
    </source>
</evidence>
<reference evidence="2 3" key="1">
    <citation type="journal article" date="2020" name="ISME J.">
        <title>Enrichment and physiological characterization of a novel comammox Nitrospira indicates ammonium inhibition of complete nitrification.</title>
        <authorList>
            <person name="Sakoula D."/>
            <person name="Koch H."/>
            <person name="Frank J."/>
            <person name="Jetten M.S.M."/>
            <person name="van Kessel M.A.H.J."/>
            <person name="Lucker S."/>
        </authorList>
    </citation>
    <scope>NUCLEOTIDE SEQUENCE [LARGE SCALE GENOMIC DNA]</scope>
    <source>
        <strain evidence="2">Comreactor17</strain>
    </source>
</reference>
<keyword evidence="1" id="KW-0812">Transmembrane</keyword>
<dbReference type="KEGG" id="nkf:Nkreftii_000658"/>
<proteinExistence type="predicted"/>
<evidence type="ECO:0000313" key="2">
    <source>
        <dbReference type="EMBL" id="QPD02884.1"/>
    </source>
</evidence>
<accession>A0A7S8FB80</accession>
<gene>
    <name evidence="2" type="ORF">Nkreftii_000658</name>
</gene>
<keyword evidence="1" id="KW-1133">Transmembrane helix</keyword>
<sequence>MSFSVWAQMLLNHLFSNIPVASVRLIVDMLLSILVFSWKLNRSRWLLLWSPQQTKMMRLRLLTTW</sequence>
<dbReference type="AlphaFoldDB" id="A0A7S8FB80"/>
<organism evidence="2 3">
    <name type="scientific">Candidatus Nitrospira kreftii</name>
    <dbReference type="NCBI Taxonomy" id="2652173"/>
    <lineage>
        <taxon>Bacteria</taxon>
        <taxon>Pseudomonadati</taxon>
        <taxon>Nitrospirota</taxon>
        <taxon>Nitrospiria</taxon>
        <taxon>Nitrospirales</taxon>
        <taxon>Nitrospiraceae</taxon>
        <taxon>Nitrospira</taxon>
    </lineage>
</organism>
<protein>
    <submittedName>
        <fullName evidence="2">Uncharacterized protein</fullName>
    </submittedName>
</protein>
<evidence type="ECO:0000256" key="1">
    <source>
        <dbReference type="SAM" id="Phobius"/>
    </source>
</evidence>
<dbReference type="EMBL" id="CP047423">
    <property type="protein sequence ID" value="QPD02884.1"/>
    <property type="molecule type" value="Genomic_DNA"/>
</dbReference>
<dbReference type="Proteomes" id="UP000593737">
    <property type="component" value="Chromosome"/>
</dbReference>
<feature type="transmembrane region" description="Helical" evidence="1">
    <location>
        <begin position="20"/>
        <end position="38"/>
    </location>
</feature>